<dbReference type="Pfam" id="PF18367">
    <property type="entry name" value="Rv2175c_C"/>
    <property type="match status" value="1"/>
</dbReference>
<dbReference type="EMBL" id="JACGWU010000001">
    <property type="protein sequence ID" value="MBA8828348.1"/>
    <property type="molecule type" value="Genomic_DNA"/>
</dbReference>
<protein>
    <recommendedName>
        <fullName evidence="5">Rv2175c C-terminal domain-containing protein</fullName>
    </recommendedName>
</protein>
<dbReference type="Pfam" id="PF21531">
    <property type="entry name" value="Rv2175c_wHTH"/>
    <property type="match status" value="1"/>
</dbReference>
<evidence type="ECO:0008006" key="5">
    <source>
        <dbReference type="Google" id="ProtNLM"/>
    </source>
</evidence>
<evidence type="ECO:0000313" key="4">
    <source>
        <dbReference type="Proteomes" id="UP000524237"/>
    </source>
</evidence>
<comment type="caution">
    <text evidence="3">The sequence shown here is derived from an EMBL/GenBank/DDBJ whole genome shotgun (WGS) entry which is preliminary data.</text>
</comment>
<feature type="domain" description="Rv2175c C-terminal" evidence="1">
    <location>
        <begin position="61"/>
        <end position="114"/>
    </location>
</feature>
<accession>A0A7W3PNM0</accession>
<evidence type="ECO:0000259" key="2">
    <source>
        <dbReference type="Pfam" id="PF21531"/>
    </source>
</evidence>
<reference evidence="3 4" key="1">
    <citation type="submission" date="2020-07" db="EMBL/GenBank/DDBJ databases">
        <title>Sequencing the genomes of 1000 actinobacteria strains.</title>
        <authorList>
            <person name="Klenk H.-P."/>
        </authorList>
    </citation>
    <scope>NUCLEOTIDE SEQUENCE [LARGE SCALE GENOMIC DNA]</scope>
    <source>
        <strain evidence="3 4">DSM 23737</strain>
    </source>
</reference>
<name>A0A7W3PNM0_9MICO</name>
<dbReference type="AlphaFoldDB" id="A0A7W3PNM0"/>
<proteinExistence type="predicted"/>
<organism evidence="3 4">
    <name type="scientific">Alpinimonas psychrophila</name>
    <dbReference type="NCBI Taxonomy" id="748908"/>
    <lineage>
        <taxon>Bacteria</taxon>
        <taxon>Bacillati</taxon>
        <taxon>Actinomycetota</taxon>
        <taxon>Actinomycetes</taxon>
        <taxon>Micrococcales</taxon>
        <taxon>Microbacteriaceae</taxon>
        <taxon>Alpinimonas</taxon>
    </lineage>
</organism>
<gene>
    <name evidence="3" type="ORF">FB555_000419</name>
</gene>
<evidence type="ECO:0000259" key="1">
    <source>
        <dbReference type="Pfam" id="PF18367"/>
    </source>
</evidence>
<dbReference type="InterPro" id="IPR048576">
    <property type="entry name" value="Rv2175c_wHTH"/>
</dbReference>
<feature type="domain" description="DNA-binding protein Rv2175c wHTH" evidence="2">
    <location>
        <begin position="5"/>
        <end position="53"/>
    </location>
</feature>
<dbReference type="RefSeq" id="WP_425485575.1">
    <property type="nucleotide sequence ID" value="NZ_JACGWU010000001.1"/>
</dbReference>
<sequence length="114" mass="12514">MSNEMIPPTVWLTIPDLVERMGLSPSRIRRLIDDHALAAKRVNGILCVPQTFLDGVEARPELRGTIIVLSDQGYKGDAVVDWLITVEESLNATPIDALIAGRKAEVRRIAQALA</sequence>
<dbReference type="InterPro" id="IPR041098">
    <property type="entry name" value="Rv2175c_C"/>
</dbReference>
<dbReference type="Proteomes" id="UP000524237">
    <property type="component" value="Unassembled WGS sequence"/>
</dbReference>
<evidence type="ECO:0000313" key="3">
    <source>
        <dbReference type="EMBL" id="MBA8828348.1"/>
    </source>
</evidence>
<dbReference type="GO" id="GO:0003677">
    <property type="term" value="F:DNA binding"/>
    <property type="evidence" value="ECO:0007669"/>
    <property type="project" value="InterPro"/>
</dbReference>
<keyword evidence="4" id="KW-1185">Reference proteome</keyword>